<dbReference type="GO" id="GO:0004527">
    <property type="term" value="F:exonuclease activity"/>
    <property type="evidence" value="ECO:0007669"/>
    <property type="project" value="UniProtKB-KW"/>
</dbReference>
<dbReference type="Gene3D" id="3.90.320.10">
    <property type="match status" value="1"/>
</dbReference>
<comment type="caution">
    <text evidence="2">The sequence shown here is derived from an EMBL/GenBank/DDBJ whole genome shotgun (WGS) entry which is preliminary data.</text>
</comment>
<dbReference type="InterPro" id="IPR051703">
    <property type="entry name" value="NF-kappa-B_Signaling_Reg"/>
</dbReference>
<dbReference type="EMBL" id="PEKC01000025">
    <property type="protein sequence ID" value="PII36107.1"/>
    <property type="molecule type" value="Genomic_DNA"/>
</dbReference>
<gene>
    <name evidence="2" type="ORF">CTI11_09270</name>
</gene>
<dbReference type="Pfam" id="PF09588">
    <property type="entry name" value="YqaJ"/>
    <property type="match status" value="1"/>
</dbReference>
<dbReference type="PANTHER" id="PTHR46609:SF6">
    <property type="entry name" value="EXONUCLEASE, PHAGE-TYPE_RECB, C-TERMINAL DOMAIN-CONTAINING PROTEIN-RELATED"/>
    <property type="match status" value="1"/>
</dbReference>
<evidence type="ECO:0000259" key="1">
    <source>
        <dbReference type="Pfam" id="PF09588"/>
    </source>
</evidence>
<dbReference type="PANTHER" id="PTHR46609">
    <property type="entry name" value="EXONUCLEASE, PHAGE-TYPE/RECB, C-TERMINAL DOMAIN-CONTAINING PROTEIN"/>
    <property type="match status" value="1"/>
</dbReference>
<name>A0A2G7TAL6_9FLAO</name>
<dbReference type="InterPro" id="IPR011335">
    <property type="entry name" value="Restrct_endonuc-II-like"/>
</dbReference>
<reference evidence="2" key="1">
    <citation type="submission" date="2017-10" db="EMBL/GenBank/DDBJ databases">
        <title>Chryseobacterium sp. B5 is a hydrocarbonoclastic and plant growth promoting bacterium.</title>
        <authorList>
            <person name="Thijs S."/>
            <person name="Gkorezis P."/>
            <person name="Van Hamme J."/>
        </authorList>
    </citation>
    <scope>NUCLEOTIDE SEQUENCE</scope>
    <source>
        <strain evidence="2">B5</strain>
    </source>
</reference>
<dbReference type="InterPro" id="IPR011604">
    <property type="entry name" value="PDDEXK-like_dom_sf"/>
</dbReference>
<organism evidence="2">
    <name type="scientific">Chryseobacterium sp. B5</name>
    <dbReference type="NCBI Taxonomy" id="2050562"/>
    <lineage>
        <taxon>Bacteria</taxon>
        <taxon>Pseudomonadati</taxon>
        <taxon>Bacteroidota</taxon>
        <taxon>Flavobacteriia</taxon>
        <taxon>Flavobacteriales</taxon>
        <taxon>Weeksellaceae</taxon>
        <taxon>Chryseobacterium group</taxon>
        <taxon>Chryseobacterium</taxon>
    </lineage>
</organism>
<keyword evidence="2" id="KW-0269">Exonuclease</keyword>
<accession>A0A2G7TAL6</accession>
<dbReference type="SUPFAM" id="SSF52980">
    <property type="entry name" value="Restriction endonuclease-like"/>
    <property type="match status" value="1"/>
</dbReference>
<dbReference type="CDD" id="cd22343">
    <property type="entry name" value="PDDEXK_lambda_exonuclease-like"/>
    <property type="match status" value="1"/>
</dbReference>
<protein>
    <submittedName>
        <fullName evidence="2">Exonuclease</fullName>
    </submittedName>
</protein>
<sequence length="209" mass="23209">MPWINLEQGSPEWLAARRAHITGSNFRTARDKLKDGRPSKAALDYARDVARERVGGHAPSKFQNAAMRAGNEQEPVARAMYEGRTGHLVEEVGFFETEDGLFGLSPDGLIDDDGVLEIKTMVGSDTLFTAMADGDLSAYMDQCLGYLWLLGRQWVDLVLWCPDLQHLVIHRITRNEDAIQKLQDDLMAFAALAGQYEDQLRGALSKTAA</sequence>
<feature type="domain" description="YqaJ viral recombinase" evidence="1">
    <location>
        <begin position="12"/>
        <end position="151"/>
    </location>
</feature>
<dbReference type="AlphaFoldDB" id="A0A2G7TAL6"/>
<evidence type="ECO:0000313" key="2">
    <source>
        <dbReference type="EMBL" id="PII36107.1"/>
    </source>
</evidence>
<keyword evidence="2" id="KW-0378">Hydrolase</keyword>
<keyword evidence="2" id="KW-0540">Nuclease</keyword>
<dbReference type="InterPro" id="IPR019080">
    <property type="entry name" value="YqaJ_viral_recombinase"/>
</dbReference>
<proteinExistence type="predicted"/>